<name>A0A7M2HE36_9BURK</name>
<evidence type="ECO:0000256" key="4">
    <source>
        <dbReference type="ARBA" id="ARBA00023163"/>
    </source>
</evidence>
<dbReference type="EMBL" id="CP062809">
    <property type="protein sequence ID" value="QOT82422.1"/>
    <property type="molecule type" value="Genomic_DNA"/>
</dbReference>
<feature type="domain" description="HTH lysR-type" evidence="5">
    <location>
        <begin position="6"/>
        <end position="63"/>
    </location>
</feature>
<dbReference type="PROSITE" id="PS50931">
    <property type="entry name" value="HTH_LYSR"/>
    <property type="match status" value="1"/>
</dbReference>
<dbReference type="GeneID" id="98407280"/>
<evidence type="ECO:0000313" key="6">
    <source>
        <dbReference type="EMBL" id="QOT82422.1"/>
    </source>
</evidence>
<keyword evidence="4" id="KW-0804">Transcription</keyword>
<dbReference type="InterPro" id="IPR036388">
    <property type="entry name" value="WH-like_DNA-bd_sf"/>
</dbReference>
<dbReference type="GO" id="GO:0003700">
    <property type="term" value="F:DNA-binding transcription factor activity"/>
    <property type="evidence" value="ECO:0007669"/>
    <property type="project" value="InterPro"/>
</dbReference>
<geneLocation type="plasmid" evidence="6 7">
    <name>pRK1-5</name>
</geneLocation>
<accession>A0A7M2HE36</accession>
<evidence type="ECO:0000256" key="2">
    <source>
        <dbReference type="ARBA" id="ARBA00023015"/>
    </source>
</evidence>
<evidence type="ECO:0000256" key="3">
    <source>
        <dbReference type="ARBA" id="ARBA00023125"/>
    </source>
</evidence>
<organism evidence="6 7">
    <name type="scientific">Cupriavidus basilensis</name>
    <dbReference type="NCBI Taxonomy" id="68895"/>
    <lineage>
        <taxon>Bacteria</taxon>
        <taxon>Pseudomonadati</taxon>
        <taxon>Pseudomonadota</taxon>
        <taxon>Betaproteobacteria</taxon>
        <taxon>Burkholderiales</taxon>
        <taxon>Burkholderiaceae</taxon>
        <taxon>Cupriavidus</taxon>
    </lineage>
</organism>
<dbReference type="Pfam" id="PF03466">
    <property type="entry name" value="LysR_substrate"/>
    <property type="match status" value="1"/>
</dbReference>
<protein>
    <submittedName>
        <fullName evidence="6">LysR family transcriptional regulator</fullName>
    </submittedName>
</protein>
<reference evidence="6 7" key="1">
    <citation type="submission" date="2020-10" db="EMBL/GenBank/DDBJ databases">
        <title>Complete genome sequence of Cupriavidus basilensis CCUG 49340T.</title>
        <authorList>
            <person name="Salva-Serra F."/>
            <person name="Donoso R.A."/>
            <person name="Cho K.H."/>
            <person name="Yoo J.A."/>
            <person name="Lee K."/>
            <person name="Yoon S.-H."/>
            <person name="Perez-Pantoja D."/>
            <person name="Moore E.R.B."/>
        </authorList>
    </citation>
    <scope>NUCLEOTIDE SEQUENCE [LARGE SCALE GENOMIC DNA]</scope>
    <source>
        <strain evidence="7">CCUG 49340</strain>
        <plasmid evidence="6 7">pRK1-5</plasmid>
    </source>
</reference>
<dbReference type="InterPro" id="IPR050389">
    <property type="entry name" value="LysR-type_TF"/>
</dbReference>
<dbReference type="RefSeq" id="WP_193692302.1">
    <property type="nucleotide sequence ID" value="NZ_CP062809.1"/>
</dbReference>
<gene>
    <name evidence="6" type="ORF">F7R26_040620</name>
</gene>
<dbReference type="Gene3D" id="3.40.190.10">
    <property type="entry name" value="Periplasmic binding protein-like II"/>
    <property type="match status" value="2"/>
</dbReference>
<evidence type="ECO:0000256" key="1">
    <source>
        <dbReference type="ARBA" id="ARBA00009437"/>
    </source>
</evidence>
<dbReference type="PANTHER" id="PTHR30118:SF15">
    <property type="entry name" value="TRANSCRIPTIONAL REGULATORY PROTEIN"/>
    <property type="match status" value="1"/>
</dbReference>
<dbReference type="SUPFAM" id="SSF46785">
    <property type="entry name" value="Winged helix' DNA-binding domain"/>
    <property type="match status" value="1"/>
</dbReference>
<dbReference type="Gene3D" id="1.10.10.10">
    <property type="entry name" value="Winged helix-like DNA-binding domain superfamily/Winged helix DNA-binding domain"/>
    <property type="match status" value="1"/>
</dbReference>
<dbReference type="Pfam" id="PF00126">
    <property type="entry name" value="HTH_1"/>
    <property type="match status" value="1"/>
</dbReference>
<sequence>MYLPEIDLPLLRAMLVLKKHRNLRKASEELGISQAAMNRGLAKLRRELNDPLFVSTGHGMEPTPRTLAIIEPISKIIELALDEISPVAPFDPLTSEREFSVAASDIGELMLIPELMQKCEGFPNIQFRSHRLAINSLPDELRSGAVDVAVGAFPALESGIHCRRLFTERYVCLARRGHPALSGDFTMERFFEHSHVVVSTGMLGHAHSLVENALVKMLPRGSIKAVSPSFLLSAILVGESDCLLVAPSTLARLMKPRLNLEVLTCPFDAMPFDIFMYWHERVHNEPAHRWFRSLIIQNFFQADA</sequence>
<dbReference type="AlphaFoldDB" id="A0A7M2HE36"/>
<dbReference type="InterPro" id="IPR036390">
    <property type="entry name" value="WH_DNA-bd_sf"/>
</dbReference>
<dbReference type="SUPFAM" id="SSF53850">
    <property type="entry name" value="Periplasmic binding protein-like II"/>
    <property type="match status" value="1"/>
</dbReference>
<dbReference type="Proteomes" id="UP000397656">
    <property type="component" value="Plasmid pRK1-5"/>
</dbReference>
<keyword evidence="2" id="KW-0805">Transcription regulation</keyword>
<dbReference type="InterPro" id="IPR000847">
    <property type="entry name" value="LysR_HTH_N"/>
</dbReference>
<evidence type="ECO:0000313" key="7">
    <source>
        <dbReference type="Proteomes" id="UP000397656"/>
    </source>
</evidence>
<dbReference type="PANTHER" id="PTHR30118">
    <property type="entry name" value="HTH-TYPE TRANSCRIPTIONAL REGULATOR LEUO-RELATED"/>
    <property type="match status" value="1"/>
</dbReference>
<keyword evidence="6" id="KW-0614">Plasmid</keyword>
<dbReference type="CDD" id="cd08459">
    <property type="entry name" value="PBP2_DntR_NahR_LinR_like"/>
    <property type="match status" value="1"/>
</dbReference>
<dbReference type="GO" id="GO:0003677">
    <property type="term" value="F:DNA binding"/>
    <property type="evidence" value="ECO:0007669"/>
    <property type="project" value="UniProtKB-KW"/>
</dbReference>
<keyword evidence="3" id="KW-0238">DNA-binding</keyword>
<proteinExistence type="inferred from homology"/>
<dbReference type="InterPro" id="IPR005119">
    <property type="entry name" value="LysR_subst-bd"/>
</dbReference>
<evidence type="ECO:0000259" key="5">
    <source>
        <dbReference type="PROSITE" id="PS50931"/>
    </source>
</evidence>
<comment type="similarity">
    <text evidence="1">Belongs to the LysR transcriptional regulatory family.</text>
</comment>